<reference evidence="1" key="1">
    <citation type="submission" date="2023-04" db="EMBL/GenBank/DDBJ databases">
        <title>Draft Genome sequencing of Naganishia species isolated from polar environments using Oxford Nanopore Technology.</title>
        <authorList>
            <person name="Leo P."/>
            <person name="Venkateswaran K."/>
        </authorList>
    </citation>
    <scope>NUCLEOTIDE SEQUENCE</scope>
    <source>
        <strain evidence="1">DBVPG 5303</strain>
    </source>
</reference>
<dbReference type="Proteomes" id="UP001234202">
    <property type="component" value="Unassembled WGS sequence"/>
</dbReference>
<name>A0ACC2XC95_9TREE</name>
<comment type="caution">
    <text evidence="1">The sequence shown here is derived from an EMBL/GenBank/DDBJ whole genome shotgun (WGS) entry which is preliminary data.</text>
</comment>
<organism evidence="1 2">
    <name type="scientific">Naganishia onofrii</name>
    <dbReference type="NCBI Taxonomy" id="1851511"/>
    <lineage>
        <taxon>Eukaryota</taxon>
        <taxon>Fungi</taxon>
        <taxon>Dikarya</taxon>
        <taxon>Basidiomycota</taxon>
        <taxon>Agaricomycotina</taxon>
        <taxon>Tremellomycetes</taxon>
        <taxon>Filobasidiales</taxon>
        <taxon>Filobasidiaceae</taxon>
        <taxon>Naganishia</taxon>
    </lineage>
</organism>
<sequence>MLENSASHDYISQTRTDILIQKREEPEASTEGIILVNPLSWQLSSSSIPSSNDRTLPGVTSQPKAVIASAFPVSPDSNYSPGFRVPAGWSFSIGFHPIFSTSPTSFSFLTYSLRSQDGSELPAWMMYDSEYMTLSGVTPWDKSVPQMIFRLRMIGTLTSSLPDGSSERAITTAVAQSFTFILAQHTLEYLSSSSAQPGYVVLNLTTGGERVEQPFIFGIDAGDITGILLDGKQITESDIKDLLIDPSAVEWADLHSPTNISPRLLTLSTGAAGSSADAEKSELPIILTDNYGETLQVILKLKYKESVFRYSAGMPGWWFSTNLLIGQDFDIPLNQNLTREITQRTIQQQQPPQPQQQNALGVKPLPSWMSLQLDPLTVSGTVPANVANQTLVSLAFQYRDPETFAVSTVKWNITLLLPPSPDDEPGTRDTTGADNASGSAAKGGLSRGKIIAIAGLSSILGLAILFAIAWFARKIFIARMLEKTKWASILHPLPGGYEQTNDRKAAGHAVCDSPPSFTSNLKGQKALSYQHVEEPSSRPPAPPQLAYHRAPSYHKRPSAPVNMVKSFIGTAMMTPTKKARKMVADMKDRSLKRYTRSFMSYPIDYPIPSHNTPDVHANQSGGEEDTSATELVPITASAAGPTSTPPSPTPHRPTSVTASLAPFPFIDPPLSGLPSTAFTSDSFLHGHHPQTASPASWEESANAAQVSHMRYLSHNNNVQYYAGSADAIQARLTIANPESNNPRTEHGVCNDHGEQQQQSRPPPASSNRFLLAEICHQQSTILRSQDPTTGFSYSITSAGDSIVNVEERYM</sequence>
<proteinExistence type="predicted"/>
<evidence type="ECO:0000313" key="2">
    <source>
        <dbReference type="Proteomes" id="UP001234202"/>
    </source>
</evidence>
<keyword evidence="2" id="KW-1185">Reference proteome</keyword>
<accession>A0ACC2XC95</accession>
<gene>
    <name evidence="1" type="ORF">QFC24_004986</name>
</gene>
<protein>
    <submittedName>
        <fullName evidence="1">Uncharacterized protein</fullName>
    </submittedName>
</protein>
<evidence type="ECO:0000313" key="1">
    <source>
        <dbReference type="EMBL" id="KAJ9121006.1"/>
    </source>
</evidence>
<dbReference type="EMBL" id="JASBWV010000019">
    <property type="protein sequence ID" value="KAJ9121006.1"/>
    <property type="molecule type" value="Genomic_DNA"/>
</dbReference>